<dbReference type="WBParaSite" id="PSAMB.scaffold11114size3583.g33884.t1">
    <property type="protein sequence ID" value="PSAMB.scaffold11114size3583.g33884.t1"/>
    <property type="gene ID" value="PSAMB.scaffold11114size3583.g33884"/>
</dbReference>
<evidence type="ECO:0000313" key="2">
    <source>
        <dbReference type="Proteomes" id="UP000887566"/>
    </source>
</evidence>
<feature type="transmembrane region" description="Helical" evidence="1">
    <location>
        <begin position="102"/>
        <end position="126"/>
    </location>
</feature>
<reference evidence="3" key="1">
    <citation type="submission" date="2022-11" db="UniProtKB">
        <authorList>
            <consortium name="WormBaseParasite"/>
        </authorList>
    </citation>
    <scope>IDENTIFICATION</scope>
</reference>
<sequence length="135" mass="14850">MNKVAAIRFKLNTLNIGDQRVVEIDAFCTLLDRRNSVPFANSGGVGTGRTGIQINNFALAFRNGKIVEVLALHGFQGMGVIVVVGGVLFILLLFVFTRAGALLLTLRLVFLVILRFARFCLPFALLDCRVRVSLR</sequence>
<evidence type="ECO:0000256" key="1">
    <source>
        <dbReference type="SAM" id="Phobius"/>
    </source>
</evidence>
<name>A0A914UNY4_9BILA</name>
<keyword evidence="1" id="KW-0812">Transmembrane</keyword>
<keyword evidence="1" id="KW-1133">Transmembrane helix</keyword>
<proteinExistence type="predicted"/>
<evidence type="ECO:0000313" key="3">
    <source>
        <dbReference type="WBParaSite" id="PSAMB.scaffold11114size3583.g33884.t1"/>
    </source>
</evidence>
<keyword evidence="2" id="KW-1185">Reference proteome</keyword>
<feature type="transmembrane region" description="Helical" evidence="1">
    <location>
        <begin position="69"/>
        <end position="96"/>
    </location>
</feature>
<accession>A0A914UNY4</accession>
<dbReference type="Proteomes" id="UP000887566">
    <property type="component" value="Unplaced"/>
</dbReference>
<protein>
    <submittedName>
        <fullName evidence="3">Uncharacterized protein</fullName>
    </submittedName>
</protein>
<dbReference type="AlphaFoldDB" id="A0A914UNY4"/>
<organism evidence="2 3">
    <name type="scientific">Plectus sambesii</name>
    <dbReference type="NCBI Taxonomy" id="2011161"/>
    <lineage>
        <taxon>Eukaryota</taxon>
        <taxon>Metazoa</taxon>
        <taxon>Ecdysozoa</taxon>
        <taxon>Nematoda</taxon>
        <taxon>Chromadorea</taxon>
        <taxon>Plectida</taxon>
        <taxon>Plectina</taxon>
        <taxon>Plectoidea</taxon>
        <taxon>Plectidae</taxon>
        <taxon>Plectus</taxon>
    </lineage>
</organism>
<keyword evidence="1" id="KW-0472">Membrane</keyword>